<dbReference type="PANTHER" id="PTHR43880:SF67">
    <property type="entry name" value="ALCOHOL DEHYDROGENASE 1B"/>
    <property type="match status" value="1"/>
</dbReference>
<dbReference type="FunFam" id="3.40.50.720:FF:000003">
    <property type="entry name" value="S-(hydroxymethyl)glutathione dehydrogenase"/>
    <property type="match status" value="1"/>
</dbReference>
<dbReference type="SUPFAM" id="SSF51735">
    <property type="entry name" value="NAD(P)-binding Rossmann-fold domains"/>
    <property type="match status" value="1"/>
</dbReference>
<dbReference type="FunFam" id="3.90.180.10:FF:000001">
    <property type="entry name" value="S-(hydroxymethyl)glutathione dehydrogenase"/>
    <property type="match status" value="1"/>
</dbReference>
<dbReference type="GO" id="GO:0042573">
    <property type="term" value="P:retinoic acid metabolic process"/>
    <property type="evidence" value="ECO:0007669"/>
    <property type="project" value="TreeGrafter"/>
</dbReference>
<proteinExistence type="inferred from homology"/>
<evidence type="ECO:0000256" key="4">
    <source>
        <dbReference type="ARBA" id="ARBA00023002"/>
    </source>
</evidence>
<dbReference type="PANTHER" id="PTHR43880">
    <property type="entry name" value="ALCOHOL DEHYDROGENASE"/>
    <property type="match status" value="1"/>
</dbReference>
<dbReference type="Pfam" id="PF00107">
    <property type="entry name" value="ADH_zinc_N"/>
    <property type="match status" value="1"/>
</dbReference>
<keyword evidence="3 6" id="KW-0862">Zinc</keyword>
<evidence type="ECO:0000259" key="7">
    <source>
        <dbReference type="SMART" id="SM00829"/>
    </source>
</evidence>
<dbReference type="CDD" id="cd08299">
    <property type="entry name" value="alcohol_DH_class_I_II_IV"/>
    <property type="match status" value="1"/>
</dbReference>
<dbReference type="GO" id="GO:0004745">
    <property type="term" value="F:all-trans-retinol dehydrogenase (NAD+) activity"/>
    <property type="evidence" value="ECO:0007669"/>
    <property type="project" value="TreeGrafter"/>
</dbReference>
<evidence type="ECO:0000256" key="5">
    <source>
        <dbReference type="ARBA" id="ARBA00023027"/>
    </source>
</evidence>
<reference evidence="8" key="1">
    <citation type="thesis" date="2020" institute="ProQuest LLC" country="789 East Eisenhower Parkway, Ann Arbor, MI, USA">
        <title>Comparative Genomics and Chromosome Evolution.</title>
        <authorList>
            <person name="Mudd A.B."/>
        </authorList>
    </citation>
    <scope>NUCLEOTIDE SEQUENCE</scope>
    <source>
        <strain evidence="8">Female2</strain>
        <tissue evidence="8">Blood</tissue>
    </source>
</reference>
<evidence type="ECO:0000313" key="9">
    <source>
        <dbReference type="Proteomes" id="UP000812440"/>
    </source>
</evidence>
<dbReference type="GO" id="GO:0005829">
    <property type="term" value="C:cytosol"/>
    <property type="evidence" value="ECO:0007669"/>
    <property type="project" value="TreeGrafter"/>
</dbReference>
<dbReference type="Gene3D" id="3.40.50.720">
    <property type="entry name" value="NAD(P)-binding Rossmann-like Domain"/>
    <property type="match status" value="1"/>
</dbReference>
<accession>A0A8T2KBY5</accession>
<dbReference type="Pfam" id="PF08240">
    <property type="entry name" value="ADH_N"/>
    <property type="match status" value="1"/>
</dbReference>
<dbReference type="GO" id="GO:0042572">
    <property type="term" value="P:retinol metabolic process"/>
    <property type="evidence" value="ECO:0007669"/>
    <property type="project" value="TreeGrafter"/>
</dbReference>
<dbReference type="InterPro" id="IPR002328">
    <property type="entry name" value="ADH_Zn_CS"/>
</dbReference>
<comment type="cofactor">
    <cofactor evidence="1 6">
        <name>Zn(2+)</name>
        <dbReference type="ChEBI" id="CHEBI:29105"/>
    </cofactor>
</comment>
<organism evidence="8 9">
    <name type="scientific">Hymenochirus boettgeri</name>
    <name type="common">Congo dwarf clawed frog</name>
    <dbReference type="NCBI Taxonomy" id="247094"/>
    <lineage>
        <taxon>Eukaryota</taxon>
        <taxon>Metazoa</taxon>
        <taxon>Chordata</taxon>
        <taxon>Craniata</taxon>
        <taxon>Vertebrata</taxon>
        <taxon>Euteleostomi</taxon>
        <taxon>Amphibia</taxon>
        <taxon>Batrachia</taxon>
        <taxon>Anura</taxon>
        <taxon>Pipoidea</taxon>
        <taxon>Pipidae</taxon>
        <taxon>Pipinae</taxon>
        <taxon>Hymenochirus</taxon>
    </lineage>
</organism>
<evidence type="ECO:0000256" key="1">
    <source>
        <dbReference type="ARBA" id="ARBA00001947"/>
    </source>
</evidence>
<protein>
    <recommendedName>
        <fullName evidence="7">Enoyl reductase (ER) domain-containing protein</fullName>
    </recommendedName>
</protein>
<dbReference type="EMBL" id="JAACNH010000001">
    <property type="protein sequence ID" value="KAG8454168.1"/>
    <property type="molecule type" value="Genomic_DNA"/>
</dbReference>
<dbReference type="AlphaFoldDB" id="A0A8T2KBY5"/>
<name>A0A8T2KBY5_9PIPI</name>
<dbReference type="PROSITE" id="PS00059">
    <property type="entry name" value="ADH_ZINC"/>
    <property type="match status" value="1"/>
</dbReference>
<dbReference type="InterPro" id="IPR011032">
    <property type="entry name" value="GroES-like_sf"/>
</dbReference>
<keyword evidence="4" id="KW-0560">Oxidoreductase</keyword>
<evidence type="ECO:0000256" key="2">
    <source>
        <dbReference type="ARBA" id="ARBA00022723"/>
    </source>
</evidence>
<gene>
    <name evidence="8" type="ORF">GDO86_000709</name>
</gene>
<comment type="similarity">
    <text evidence="6">Belongs to the zinc-containing alcohol dehydrogenase family.</text>
</comment>
<keyword evidence="2 6" id="KW-0479">Metal-binding</keyword>
<keyword evidence="5" id="KW-0520">NAD</keyword>
<dbReference type="InterPro" id="IPR013149">
    <property type="entry name" value="ADH-like_C"/>
</dbReference>
<dbReference type="SUPFAM" id="SSF50129">
    <property type="entry name" value="GroES-like"/>
    <property type="match status" value="2"/>
</dbReference>
<dbReference type="OrthoDB" id="417550at2759"/>
<comment type="caution">
    <text evidence="8">The sequence shown here is derived from an EMBL/GenBank/DDBJ whole genome shotgun (WGS) entry which is preliminary data.</text>
</comment>
<evidence type="ECO:0000313" key="8">
    <source>
        <dbReference type="EMBL" id="KAG8454168.1"/>
    </source>
</evidence>
<dbReference type="InterPro" id="IPR020843">
    <property type="entry name" value="ER"/>
</dbReference>
<sequence>MCAGGRTMDTTGKVIKCKAAVAWEVGKPLSIEEVEVYPPKANEVRIKMVATGICRTDDHVLKGALQSIDFPVILGHEGSGIIESIGKEVTGLKPGDKVIPLCIPQCGKCSSCLNPKTNCCLKTHLSESQNLMPDKTSRFVCKEKVVHHFLWTSTFSEYTVVPYDAVAKIDDQAPMDKACLFGCGFPTGYGAVINTAKVESGSCCAVFGLGGIGLSAVIGCKAAGAARIIAIDINNDKFEKAKTFGATECINPLDYSKPIQEVITEMTNGGVHYSFECIGNTETMKAALECCHMGYGTSIIIGEAPSTAQISFNPLMLFTGRTWKGSIFGGWKSKEAVPRLVADFMANKFNLDGLVSHMLPFNQINEGFELLRSGKSIRTILMY</sequence>
<dbReference type="Gene3D" id="3.90.180.10">
    <property type="entry name" value="Medium-chain alcohol dehydrogenases, catalytic domain"/>
    <property type="match status" value="1"/>
</dbReference>
<feature type="domain" description="Enoyl reductase (ER)" evidence="7">
    <location>
        <begin position="26"/>
        <end position="381"/>
    </location>
</feature>
<dbReference type="Proteomes" id="UP000812440">
    <property type="component" value="Chromosome 1"/>
</dbReference>
<evidence type="ECO:0000256" key="3">
    <source>
        <dbReference type="ARBA" id="ARBA00022833"/>
    </source>
</evidence>
<dbReference type="InterPro" id="IPR013154">
    <property type="entry name" value="ADH-like_N"/>
</dbReference>
<dbReference type="GO" id="GO:0008270">
    <property type="term" value="F:zinc ion binding"/>
    <property type="evidence" value="ECO:0007669"/>
    <property type="project" value="InterPro"/>
</dbReference>
<evidence type="ECO:0000256" key="6">
    <source>
        <dbReference type="RuleBase" id="RU361277"/>
    </source>
</evidence>
<dbReference type="SMART" id="SM00829">
    <property type="entry name" value="PKS_ER"/>
    <property type="match status" value="1"/>
</dbReference>
<keyword evidence="9" id="KW-1185">Reference proteome</keyword>
<dbReference type="InterPro" id="IPR036291">
    <property type="entry name" value="NAD(P)-bd_dom_sf"/>
</dbReference>